<dbReference type="OrthoDB" id="25592at2759"/>
<dbReference type="InParanoid" id="D8TYF0"/>
<dbReference type="GO" id="GO:0004672">
    <property type="term" value="F:protein kinase activity"/>
    <property type="evidence" value="ECO:0007669"/>
    <property type="project" value="InterPro"/>
</dbReference>
<evidence type="ECO:0000259" key="3">
    <source>
        <dbReference type="PROSITE" id="PS50011"/>
    </source>
</evidence>
<dbReference type="SUPFAM" id="SSF56112">
    <property type="entry name" value="Protein kinase-like (PK-like)"/>
    <property type="match status" value="1"/>
</dbReference>
<evidence type="ECO:0000256" key="2">
    <source>
        <dbReference type="ARBA" id="ARBA00022840"/>
    </source>
</evidence>
<dbReference type="EMBL" id="GL378344">
    <property type="protein sequence ID" value="EFJ47627.1"/>
    <property type="molecule type" value="Genomic_DNA"/>
</dbReference>
<feature type="non-terminal residue" evidence="4">
    <location>
        <position position="98"/>
    </location>
</feature>
<dbReference type="eggNOG" id="KOG0593">
    <property type="taxonomic scope" value="Eukaryota"/>
</dbReference>
<name>D8TYF0_VOLCA</name>
<dbReference type="InterPro" id="IPR000719">
    <property type="entry name" value="Prot_kinase_dom"/>
</dbReference>
<feature type="domain" description="Protein kinase" evidence="3">
    <location>
        <begin position="1"/>
        <end position="98"/>
    </location>
</feature>
<gene>
    <name evidence="4" type="ORF">VOLCADRAFT_32503</name>
</gene>
<dbReference type="GO" id="GO:0005524">
    <property type="term" value="F:ATP binding"/>
    <property type="evidence" value="ECO:0007669"/>
    <property type="project" value="UniProtKB-KW"/>
</dbReference>
<evidence type="ECO:0000313" key="5">
    <source>
        <dbReference type="Proteomes" id="UP000001058"/>
    </source>
</evidence>
<dbReference type="PROSITE" id="PS00108">
    <property type="entry name" value="PROTEIN_KINASE_ST"/>
    <property type="match status" value="1"/>
</dbReference>
<dbReference type="InterPro" id="IPR008271">
    <property type="entry name" value="Ser/Thr_kinase_AS"/>
</dbReference>
<evidence type="ECO:0000313" key="4">
    <source>
        <dbReference type="EMBL" id="EFJ47627.1"/>
    </source>
</evidence>
<keyword evidence="1" id="KW-0547">Nucleotide-binding</keyword>
<dbReference type="PANTHER" id="PTHR24055">
    <property type="entry name" value="MITOGEN-ACTIVATED PROTEIN KINASE"/>
    <property type="match status" value="1"/>
</dbReference>
<sequence length="98" mass="10739">QIIHRDIKPANLLLDDAGVLKLCDFGSARSVNGCQSPNRGQIPFVTTRWYRPPEVITSTLYGYAADVWSFGCTVAELASGRPLLPGSSDADQMIRIMK</sequence>
<protein>
    <recommendedName>
        <fullName evidence="3">Protein kinase domain-containing protein</fullName>
    </recommendedName>
</protein>
<dbReference type="AlphaFoldDB" id="D8TYF0"/>
<dbReference type="InterPro" id="IPR050117">
    <property type="entry name" value="MAPK"/>
</dbReference>
<dbReference type="RefSeq" id="XP_002951451.1">
    <property type="nucleotide sequence ID" value="XM_002951405.1"/>
</dbReference>
<feature type="non-terminal residue" evidence="4">
    <location>
        <position position="1"/>
    </location>
</feature>
<dbReference type="Pfam" id="PF00069">
    <property type="entry name" value="Pkinase"/>
    <property type="match status" value="1"/>
</dbReference>
<organism evidence="5">
    <name type="scientific">Volvox carteri f. nagariensis</name>
    <dbReference type="NCBI Taxonomy" id="3068"/>
    <lineage>
        <taxon>Eukaryota</taxon>
        <taxon>Viridiplantae</taxon>
        <taxon>Chlorophyta</taxon>
        <taxon>core chlorophytes</taxon>
        <taxon>Chlorophyceae</taxon>
        <taxon>CS clade</taxon>
        <taxon>Chlamydomonadales</taxon>
        <taxon>Volvocaceae</taxon>
        <taxon>Volvox</taxon>
    </lineage>
</organism>
<dbReference type="InterPro" id="IPR011009">
    <property type="entry name" value="Kinase-like_dom_sf"/>
</dbReference>
<reference evidence="4 5" key="1">
    <citation type="journal article" date="2010" name="Science">
        <title>Genomic analysis of organismal complexity in the multicellular green alga Volvox carteri.</title>
        <authorList>
            <person name="Prochnik S.E."/>
            <person name="Umen J."/>
            <person name="Nedelcu A.M."/>
            <person name="Hallmann A."/>
            <person name="Miller S.M."/>
            <person name="Nishii I."/>
            <person name="Ferris P."/>
            <person name="Kuo A."/>
            <person name="Mitros T."/>
            <person name="Fritz-Laylin L.K."/>
            <person name="Hellsten U."/>
            <person name="Chapman J."/>
            <person name="Simakov O."/>
            <person name="Rensing S.A."/>
            <person name="Terry A."/>
            <person name="Pangilinan J."/>
            <person name="Kapitonov V."/>
            <person name="Jurka J."/>
            <person name="Salamov A."/>
            <person name="Shapiro H."/>
            <person name="Schmutz J."/>
            <person name="Grimwood J."/>
            <person name="Lindquist E."/>
            <person name="Lucas S."/>
            <person name="Grigoriev I.V."/>
            <person name="Schmitt R."/>
            <person name="Kirk D."/>
            <person name="Rokhsar D.S."/>
        </authorList>
    </citation>
    <scope>NUCLEOTIDE SEQUENCE [LARGE SCALE GENOMIC DNA]</scope>
    <source>
        <strain evidence="5">f. Nagariensis / Eve</strain>
    </source>
</reference>
<accession>D8TYF0</accession>
<dbReference type="KEGG" id="vcn:VOLCADRAFT_32503"/>
<dbReference type="PROSITE" id="PS50011">
    <property type="entry name" value="PROTEIN_KINASE_DOM"/>
    <property type="match status" value="1"/>
</dbReference>
<proteinExistence type="predicted"/>
<evidence type="ECO:0000256" key="1">
    <source>
        <dbReference type="ARBA" id="ARBA00022741"/>
    </source>
</evidence>
<dbReference type="Proteomes" id="UP000001058">
    <property type="component" value="Unassembled WGS sequence"/>
</dbReference>
<keyword evidence="5" id="KW-1185">Reference proteome</keyword>
<dbReference type="Gene3D" id="1.10.510.10">
    <property type="entry name" value="Transferase(Phosphotransferase) domain 1"/>
    <property type="match status" value="1"/>
</dbReference>
<keyword evidence="2" id="KW-0067">ATP-binding</keyword>
<dbReference type="SMART" id="SM00220">
    <property type="entry name" value="S_TKc"/>
    <property type="match status" value="1"/>
</dbReference>
<dbReference type="GeneID" id="9617045"/>